<keyword evidence="1" id="KW-1133">Transmembrane helix</keyword>
<name>A0ABY8PMH2_9PSED</name>
<keyword evidence="2" id="KW-0614">Plasmid</keyword>
<feature type="transmembrane region" description="Helical" evidence="1">
    <location>
        <begin position="162"/>
        <end position="181"/>
    </location>
</feature>
<evidence type="ECO:0000256" key="1">
    <source>
        <dbReference type="SAM" id="Phobius"/>
    </source>
</evidence>
<gene>
    <name evidence="2" type="ORF">QCD61_28185</name>
</gene>
<geneLocation type="plasmid" evidence="2 3">
    <name>unnamed</name>
</geneLocation>
<dbReference type="Proteomes" id="UP001227386">
    <property type="component" value="Plasmid unnamed"/>
</dbReference>
<proteinExistence type="predicted"/>
<organism evidence="2 3">
    <name type="scientific">Pseudomonas viciae</name>
    <dbReference type="NCBI Taxonomy" id="2505979"/>
    <lineage>
        <taxon>Bacteria</taxon>
        <taxon>Pseudomonadati</taxon>
        <taxon>Pseudomonadota</taxon>
        <taxon>Gammaproteobacteria</taxon>
        <taxon>Pseudomonadales</taxon>
        <taxon>Pseudomonadaceae</taxon>
        <taxon>Pseudomonas</taxon>
    </lineage>
</organism>
<evidence type="ECO:0000313" key="2">
    <source>
        <dbReference type="EMBL" id="WGO96444.1"/>
    </source>
</evidence>
<reference evidence="2 3" key="1">
    <citation type="journal article" date="2012" name="Appl. Soil Ecol.">
        <title>Isolation and characterization of new plant growth-promoting bacterial endophytes.</title>
        <authorList>
            <person name="Rashid S."/>
            <person name="Charles T.C."/>
            <person name="Glick B.R."/>
        </authorList>
    </citation>
    <scope>NUCLEOTIDE SEQUENCE [LARGE SCALE GENOMIC DNA]</scope>
    <source>
        <strain evidence="2 3">YsS1</strain>
        <plasmid evidence="2 3">unnamed</plasmid>
    </source>
</reference>
<keyword evidence="3" id="KW-1185">Reference proteome</keyword>
<feature type="transmembrane region" description="Helical" evidence="1">
    <location>
        <begin position="7"/>
        <end position="25"/>
    </location>
</feature>
<dbReference type="RefSeq" id="WP_280945026.1">
    <property type="nucleotide sequence ID" value="NZ_CP123772.1"/>
</dbReference>
<protein>
    <submittedName>
        <fullName evidence="2">Uncharacterized protein</fullName>
    </submittedName>
</protein>
<evidence type="ECO:0000313" key="3">
    <source>
        <dbReference type="Proteomes" id="UP001227386"/>
    </source>
</evidence>
<feature type="transmembrane region" description="Helical" evidence="1">
    <location>
        <begin position="121"/>
        <end position="142"/>
    </location>
</feature>
<keyword evidence="1" id="KW-0812">Transmembrane</keyword>
<keyword evidence="1" id="KW-0472">Membrane</keyword>
<sequence length="231" mass="25798">MNGIYQWLLRAAIAVIASLTVNAIMGWLDQGWLSLLLNVATSAAAMFGISYLLDRQAERYAKRINNPSSIDCDVRLNGILIGTLPDATYAAMQLEAFRDERNALAQLWNVGRVAITVFDRMIVVVPVLVFWGALAIAVFSPYTYTEMLLEFQKADAATITRALQGVVKIGLSFVVMTMIIMPMFGFRFGFKNCYAEAVDQMLRHKFNTPVDGEFRVTRPLLATMPKDNKPC</sequence>
<accession>A0ABY8PMH2</accession>
<dbReference type="EMBL" id="CP123772">
    <property type="protein sequence ID" value="WGO96444.1"/>
    <property type="molecule type" value="Genomic_DNA"/>
</dbReference>
<feature type="transmembrane region" description="Helical" evidence="1">
    <location>
        <begin position="31"/>
        <end position="53"/>
    </location>
</feature>